<dbReference type="AlphaFoldDB" id="I3D050"/>
<feature type="coiled-coil region" evidence="1">
    <location>
        <begin position="21"/>
        <end position="48"/>
    </location>
</feature>
<dbReference type="Proteomes" id="UP000003423">
    <property type="component" value="Unassembled WGS sequence"/>
</dbReference>
<sequence length="49" mass="5846">MNVILTICAVFISKLPSRIRMKKFKHTNEELELAKLQTEKEKKRKESEQ</sequence>
<gene>
    <name evidence="2" type="ORF">BD31_I1087</name>
</gene>
<reference evidence="2 3" key="1">
    <citation type="journal article" date="2012" name="J. Bacteriol.">
        <title>Genome sequence of "Candidatus Nitrosopumilus salaria" BD31, an ammonia-oxidizing archaeon from the San Francisco Bay estuary.</title>
        <authorList>
            <person name="Mosier A.C."/>
            <person name="Allen E.E."/>
            <person name="Kim M."/>
            <person name="Ferriera S."/>
            <person name="Francis C.A."/>
        </authorList>
    </citation>
    <scope>NUCLEOTIDE SEQUENCE [LARGE SCALE GENOMIC DNA]</scope>
    <source>
        <strain evidence="2 3">BD31</strain>
    </source>
</reference>
<proteinExistence type="predicted"/>
<accession>I3D050</accession>
<keyword evidence="3" id="KW-1185">Reference proteome</keyword>
<comment type="caution">
    <text evidence="2">The sequence shown here is derived from an EMBL/GenBank/DDBJ whole genome shotgun (WGS) entry which is preliminary data.</text>
</comment>
<evidence type="ECO:0000256" key="1">
    <source>
        <dbReference type="SAM" id="Coils"/>
    </source>
</evidence>
<keyword evidence="1" id="KW-0175">Coiled coil</keyword>
<evidence type="ECO:0000313" key="3">
    <source>
        <dbReference type="Proteomes" id="UP000003423"/>
    </source>
</evidence>
<dbReference type="PATRIC" id="fig|859350.6.peg.1843"/>
<organism evidence="2 3">
    <name type="scientific">Candidatus Nitrosopumilus salarius BD31</name>
    <dbReference type="NCBI Taxonomy" id="859350"/>
    <lineage>
        <taxon>Archaea</taxon>
        <taxon>Nitrososphaerota</taxon>
        <taxon>Nitrososphaeria</taxon>
        <taxon>Nitrosopumilales</taxon>
        <taxon>Nitrosopumilaceae</taxon>
        <taxon>Nitrosopumilus</taxon>
    </lineage>
</organism>
<dbReference type="EMBL" id="AEXL02000150">
    <property type="protein sequence ID" value="EIJ65093.1"/>
    <property type="molecule type" value="Genomic_DNA"/>
</dbReference>
<evidence type="ECO:0000313" key="2">
    <source>
        <dbReference type="EMBL" id="EIJ65093.1"/>
    </source>
</evidence>
<protein>
    <submittedName>
        <fullName evidence="2">Uncharacterized protein</fullName>
    </submittedName>
</protein>
<name>I3D050_9ARCH</name>